<dbReference type="InterPro" id="IPR002912">
    <property type="entry name" value="ACT_dom"/>
</dbReference>
<dbReference type="InterPro" id="IPR001086">
    <property type="entry name" value="Preph_deHydtase"/>
</dbReference>
<comment type="catalytic activity">
    <reaction evidence="8">
        <text>prephenate + H(+) = 3-phenylpyruvate + CO2 + H2O</text>
        <dbReference type="Rhea" id="RHEA:21648"/>
        <dbReference type="ChEBI" id="CHEBI:15377"/>
        <dbReference type="ChEBI" id="CHEBI:15378"/>
        <dbReference type="ChEBI" id="CHEBI:16526"/>
        <dbReference type="ChEBI" id="CHEBI:18005"/>
        <dbReference type="ChEBI" id="CHEBI:29934"/>
        <dbReference type="EC" id="4.2.1.51"/>
    </reaction>
</comment>
<dbReference type="RefSeq" id="WP_051921897.1">
    <property type="nucleotide sequence ID" value="NZ_JGZI01000010.1"/>
</dbReference>
<dbReference type="GO" id="GO:0004664">
    <property type="term" value="F:prephenate dehydratase activity"/>
    <property type="evidence" value="ECO:0007669"/>
    <property type="project" value="UniProtKB-EC"/>
</dbReference>
<accession>A0A087CDW5</accession>
<dbReference type="PANTHER" id="PTHR21022:SF19">
    <property type="entry name" value="PREPHENATE DEHYDRATASE-RELATED"/>
    <property type="match status" value="1"/>
</dbReference>
<feature type="domain" description="Prephenate dehydratase" evidence="10">
    <location>
        <begin position="17"/>
        <end position="198"/>
    </location>
</feature>
<evidence type="ECO:0000313" key="12">
    <source>
        <dbReference type="EMBL" id="KFI81465.1"/>
    </source>
</evidence>
<evidence type="ECO:0000256" key="5">
    <source>
        <dbReference type="ARBA" id="ARBA00023141"/>
    </source>
</evidence>
<keyword evidence="4" id="KW-0028">Amino-acid biosynthesis</keyword>
<dbReference type="InterPro" id="IPR008242">
    <property type="entry name" value="Chor_mutase/pphenate_deHydtase"/>
</dbReference>
<dbReference type="GeneID" id="98301067"/>
<dbReference type="InterPro" id="IPR045865">
    <property type="entry name" value="ACT-like_dom_sf"/>
</dbReference>
<organism evidence="12 13">
    <name type="scientific">Bifidobacterium psychraerophilum</name>
    <dbReference type="NCBI Taxonomy" id="218140"/>
    <lineage>
        <taxon>Bacteria</taxon>
        <taxon>Bacillati</taxon>
        <taxon>Actinomycetota</taxon>
        <taxon>Actinomycetes</taxon>
        <taxon>Bifidobacteriales</taxon>
        <taxon>Bifidobacteriaceae</taxon>
        <taxon>Bifidobacterium</taxon>
    </lineage>
</organism>
<dbReference type="Proteomes" id="UP000029050">
    <property type="component" value="Unassembled WGS sequence"/>
</dbReference>
<name>A0A087CDW5_9BIFI</name>
<dbReference type="OrthoDB" id="9802281at2"/>
<dbReference type="STRING" id="218140.BPSY_1874"/>
<dbReference type="eggNOG" id="COG0077">
    <property type="taxonomic scope" value="Bacteria"/>
</dbReference>
<keyword evidence="13" id="KW-1185">Reference proteome</keyword>
<keyword evidence="5" id="KW-0057">Aromatic amino acid biosynthesis</keyword>
<dbReference type="Gene3D" id="3.30.70.260">
    <property type="match status" value="1"/>
</dbReference>
<protein>
    <recommendedName>
        <fullName evidence="3">Prephenate dehydratase</fullName>
        <ecNumber evidence="2">4.2.1.51</ecNumber>
    </recommendedName>
</protein>
<evidence type="ECO:0000256" key="6">
    <source>
        <dbReference type="ARBA" id="ARBA00023222"/>
    </source>
</evidence>
<dbReference type="PANTHER" id="PTHR21022">
    <property type="entry name" value="PREPHENATE DEHYDRATASE P PROTEIN"/>
    <property type="match status" value="1"/>
</dbReference>
<dbReference type="SUPFAM" id="SSF55021">
    <property type="entry name" value="ACT-like"/>
    <property type="match status" value="1"/>
</dbReference>
<dbReference type="CDD" id="cd13632">
    <property type="entry name" value="PBP2_Aa-PDT_like"/>
    <property type="match status" value="1"/>
</dbReference>
<dbReference type="SUPFAM" id="SSF53850">
    <property type="entry name" value="Periplasmic binding protein-like II"/>
    <property type="match status" value="1"/>
</dbReference>
<feature type="site" description="Essential for prephenate dehydratase activity" evidence="9">
    <location>
        <position position="191"/>
    </location>
</feature>
<comment type="caution">
    <text evidence="12">The sequence shown here is derived from an EMBL/GenBank/DDBJ whole genome shotgun (WGS) entry which is preliminary data.</text>
</comment>
<dbReference type="PIRSF" id="PIRSF001500">
    <property type="entry name" value="Chor_mut_pdt_Ppr"/>
    <property type="match status" value="1"/>
</dbReference>
<evidence type="ECO:0000256" key="9">
    <source>
        <dbReference type="PIRSR" id="PIRSR001500-2"/>
    </source>
</evidence>
<dbReference type="PROSITE" id="PS51171">
    <property type="entry name" value="PREPHENATE_DEHYDR_3"/>
    <property type="match status" value="1"/>
</dbReference>
<dbReference type="EC" id="4.2.1.51" evidence="2"/>
<evidence type="ECO:0000256" key="2">
    <source>
        <dbReference type="ARBA" id="ARBA00013147"/>
    </source>
</evidence>
<proteinExistence type="predicted"/>
<dbReference type="PROSITE" id="PS51671">
    <property type="entry name" value="ACT"/>
    <property type="match status" value="1"/>
</dbReference>
<evidence type="ECO:0000259" key="10">
    <source>
        <dbReference type="PROSITE" id="PS51171"/>
    </source>
</evidence>
<evidence type="ECO:0000256" key="4">
    <source>
        <dbReference type="ARBA" id="ARBA00022605"/>
    </source>
</evidence>
<evidence type="ECO:0000313" key="13">
    <source>
        <dbReference type="Proteomes" id="UP000029050"/>
    </source>
</evidence>
<sequence>MTTTPQSDSASRSSPVHVHYLGPEGSFTHQAANDAVRALLPGEGGALLIAERSASAIMSAVESGDGWGVIAWESNVEGYVVPNLDAMIDARNIAAFARVGVPIAFDAFTRDGDSQQDPSAQREVSAHPHGLAQCSGYIEREGLRPVPAASNAAACRDVEPGQVALGPRICGSLYGLRTLDTEVQDYQGARTEFLVMAQRTQAAEFLHGQEGQSDGEFESIVAFIPLSTGPGVLADALDVLRDAGLNMTSFISRPIKGNDGTYSFIATIDAAPWQQRFREALKTMIAKGDWVKTLAVYPRRERPNPPVTAWMLPDGGVSSGFTAAEDDRAMTNEYVSKELLW</sequence>
<dbReference type="EMBL" id="JGZI01000010">
    <property type="protein sequence ID" value="KFI81465.1"/>
    <property type="molecule type" value="Genomic_DNA"/>
</dbReference>
<dbReference type="GO" id="GO:0009094">
    <property type="term" value="P:L-phenylalanine biosynthetic process"/>
    <property type="evidence" value="ECO:0007669"/>
    <property type="project" value="UniProtKB-UniPathway"/>
</dbReference>
<dbReference type="AlphaFoldDB" id="A0A087CDW5"/>
<gene>
    <name evidence="12" type="ORF">BPSY_1874</name>
</gene>
<dbReference type="Gene3D" id="3.40.190.10">
    <property type="entry name" value="Periplasmic binding protein-like II"/>
    <property type="match status" value="2"/>
</dbReference>
<evidence type="ECO:0000256" key="3">
    <source>
        <dbReference type="ARBA" id="ARBA00021872"/>
    </source>
</evidence>
<dbReference type="UniPathway" id="UPA00121">
    <property type="reaction ID" value="UER00345"/>
</dbReference>
<dbReference type="Pfam" id="PF00800">
    <property type="entry name" value="PDT"/>
    <property type="match status" value="1"/>
</dbReference>
<reference evidence="12 13" key="1">
    <citation type="submission" date="2014-03" db="EMBL/GenBank/DDBJ databases">
        <title>Genomics of Bifidobacteria.</title>
        <authorList>
            <person name="Ventura M."/>
            <person name="Milani C."/>
            <person name="Lugli G.A."/>
        </authorList>
    </citation>
    <scope>NUCLEOTIDE SEQUENCE [LARGE SCALE GENOMIC DNA]</scope>
    <source>
        <strain evidence="12 13">LMG 21775</strain>
    </source>
</reference>
<keyword evidence="6" id="KW-0584">Phenylalanine biosynthesis</keyword>
<dbReference type="GO" id="GO:0005737">
    <property type="term" value="C:cytoplasm"/>
    <property type="evidence" value="ECO:0007669"/>
    <property type="project" value="TreeGrafter"/>
</dbReference>
<evidence type="ECO:0000256" key="8">
    <source>
        <dbReference type="ARBA" id="ARBA00047848"/>
    </source>
</evidence>
<keyword evidence="7 12" id="KW-0456">Lyase</keyword>
<feature type="domain" description="ACT" evidence="11">
    <location>
        <begin position="221"/>
        <end position="299"/>
    </location>
</feature>
<dbReference type="CDD" id="cd04905">
    <property type="entry name" value="ACT_CM-PDT"/>
    <property type="match status" value="1"/>
</dbReference>
<evidence type="ECO:0000259" key="11">
    <source>
        <dbReference type="PROSITE" id="PS51671"/>
    </source>
</evidence>
<evidence type="ECO:0000256" key="1">
    <source>
        <dbReference type="ARBA" id="ARBA00004741"/>
    </source>
</evidence>
<evidence type="ECO:0000256" key="7">
    <source>
        <dbReference type="ARBA" id="ARBA00023239"/>
    </source>
</evidence>
<comment type="pathway">
    <text evidence="1">Amino-acid biosynthesis; L-phenylalanine biosynthesis; phenylpyruvate from prephenate: step 1/1.</text>
</comment>